<keyword evidence="2" id="KW-0547">Nucleotide-binding</keyword>
<dbReference type="Gene3D" id="3.30.930.10">
    <property type="entry name" value="Bira Bifunctional Protein, Domain 2"/>
    <property type="match status" value="1"/>
</dbReference>
<dbReference type="GO" id="GO:0004816">
    <property type="term" value="F:asparagine-tRNA ligase activity"/>
    <property type="evidence" value="ECO:0007669"/>
    <property type="project" value="TreeGrafter"/>
</dbReference>
<dbReference type="SUPFAM" id="SSF55681">
    <property type="entry name" value="Class II aaRS and biotin synthetases"/>
    <property type="match status" value="1"/>
</dbReference>
<dbReference type="PANTHER" id="PTHR22594">
    <property type="entry name" value="ASPARTYL/LYSYL-TRNA SYNTHETASE"/>
    <property type="match status" value="1"/>
</dbReference>
<protein>
    <recommendedName>
        <fullName evidence="6">Aminoacyl-transfer RNA synthetases class-II family profile domain-containing protein</fullName>
    </recommendedName>
</protein>
<keyword evidence="4" id="KW-0648">Protein biosynthesis</keyword>
<keyword evidence="3" id="KW-0067">ATP-binding</keyword>
<evidence type="ECO:0000256" key="3">
    <source>
        <dbReference type="ARBA" id="ARBA00022840"/>
    </source>
</evidence>
<dbReference type="GO" id="GO:0005524">
    <property type="term" value="F:ATP binding"/>
    <property type="evidence" value="ECO:0007669"/>
    <property type="project" value="UniProtKB-KW"/>
</dbReference>
<keyword evidence="1" id="KW-0436">Ligase</keyword>
<evidence type="ECO:0000256" key="4">
    <source>
        <dbReference type="ARBA" id="ARBA00022917"/>
    </source>
</evidence>
<dbReference type="InterPro" id="IPR045864">
    <property type="entry name" value="aa-tRNA-synth_II/BPL/LPL"/>
</dbReference>
<sequence>MCCCIGNVFTLNQCFRAENSNTTRHLSEFLMLEVELAFSNIYDIINVAEEYIKEIISFALYESEDINFLNSFHDKNIKHKLENILNKKFIIINYEEAINILKKKKKIHNTTPTPTNDISLDIHINDISFENQKFLTDSYFKSPVVIINYPKQIKPFYMKVNENDKNTVACMDIIFPSIGELAGGSEREINLTTLKKQIKEKNLNISLYKPYLDLRKYGNIPHAGFGIGIDRLIMFLSSIYNIRDVVPFPRASNSLFM</sequence>
<feature type="domain" description="Aminoacyl-transfer RNA synthetases class-II family profile" evidence="6">
    <location>
        <begin position="8"/>
        <end position="247"/>
    </location>
</feature>
<evidence type="ECO:0000256" key="2">
    <source>
        <dbReference type="ARBA" id="ARBA00022741"/>
    </source>
</evidence>
<dbReference type="GO" id="GO:0005739">
    <property type="term" value="C:mitochondrion"/>
    <property type="evidence" value="ECO:0007669"/>
    <property type="project" value="TreeGrafter"/>
</dbReference>
<dbReference type="InterPro" id="IPR004364">
    <property type="entry name" value="Aa-tRNA-synt_II"/>
</dbReference>
<evidence type="ECO:0000313" key="7">
    <source>
        <dbReference type="Ensembl" id="ENSPTEP00000013801.1"/>
    </source>
</evidence>
<dbReference type="PROSITE" id="PS50862">
    <property type="entry name" value="AA_TRNA_LIGASE_II"/>
    <property type="match status" value="1"/>
</dbReference>
<reference evidence="7" key="2">
    <citation type="submission" date="2025-09" db="UniProtKB">
        <authorList>
            <consortium name="Ensembl"/>
        </authorList>
    </citation>
    <scope>IDENTIFICATION</scope>
</reference>
<name>A0A8C9LMX8_9PRIM</name>
<organism evidence="7 8">
    <name type="scientific">Piliocolobus tephrosceles</name>
    <name type="common">Ugandan red Colobus</name>
    <dbReference type="NCBI Taxonomy" id="591936"/>
    <lineage>
        <taxon>Eukaryota</taxon>
        <taxon>Metazoa</taxon>
        <taxon>Chordata</taxon>
        <taxon>Craniata</taxon>
        <taxon>Vertebrata</taxon>
        <taxon>Euteleostomi</taxon>
        <taxon>Mammalia</taxon>
        <taxon>Eutheria</taxon>
        <taxon>Euarchontoglires</taxon>
        <taxon>Primates</taxon>
        <taxon>Haplorrhini</taxon>
        <taxon>Catarrhini</taxon>
        <taxon>Cercopithecidae</taxon>
        <taxon>Colobinae</taxon>
        <taxon>Piliocolobus</taxon>
    </lineage>
</organism>
<evidence type="ECO:0000313" key="8">
    <source>
        <dbReference type="Proteomes" id="UP000694416"/>
    </source>
</evidence>
<reference evidence="7" key="1">
    <citation type="submission" date="2025-08" db="UniProtKB">
        <authorList>
            <consortium name="Ensembl"/>
        </authorList>
    </citation>
    <scope>IDENTIFICATION</scope>
</reference>
<dbReference type="Proteomes" id="UP000694416">
    <property type="component" value="Unplaced"/>
</dbReference>
<evidence type="ECO:0000256" key="5">
    <source>
        <dbReference type="ARBA" id="ARBA00023146"/>
    </source>
</evidence>
<dbReference type="InterPro" id="IPR002312">
    <property type="entry name" value="Asp/Asn-tRNA-synth_IIb"/>
</dbReference>
<proteinExistence type="predicted"/>
<dbReference type="PANTHER" id="PTHR22594:SF34">
    <property type="entry name" value="ASPARAGINE--TRNA LIGASE, MITOCHONDRIAL-RELATED"/>
    <property type="match status" value="1"/>
</dbReference>
<keyword evidence="5" id="KW-0030">Aminoacyl-tRNA synthetase</keyword>
<dbReference type="PRINTS" id="PR01042">
    <property type="entry name" value="TRNASYNTHASP"/>
</dbReference>
<dbReference type="AlphaFoldDB" id="A0A8C9LMX8"/>
<evidence type="ECO:0000256" key="1">
    <source>
        <dbReference type="ARBA" id="ARBA00022598"/>
    </source>
</evidence>
<dbReference type="GO" id="GO:0006421">
    <property type="term" value="P:asparaginyl-tRNA aminoacylation"/>
    <property type="evidence" value="ECO:0007669"/>
    <property type="project" value="TreeGrafter"/>
</dbReference>
<dbReference type="Ensembl" id="ENSPTET00000020707.1">
    <property type="protein sequence ID" value="ENSPTEP00000013801.1"/>
    <property type="gene ID" value="ENSPTEG00000015430.1"/>
</dbReference>
<evidence type="ECO:0000259" key="6">
    <source>
        <dbReference type="PROSITE" id="PS50862"/>
    </source>
</evidence>
<keyword evidence="8" id="KW-1185">Reference proteome</keyword>
<accession>A0A8C9LMX8</accession>
<dbReference type="Pfam" id="PF00152">
    <property type="entry name" value="tRNA-synt_2"/>
    <property type="match status" value="1"/>
</dbReference>
<dbReference type="InterPro" id="IPR006195">
    <property type="entry name" value="aa-tRNA-synth_II"/>
</dbReference>